<dbReference type="EnsemblPlants" id="OPUNC08G06870.1">
    <property type="protein sequence ID" value="OPUNC08G06870.1"/>
    <property type="gene ID" value="OPUNC08G06870"/>
</dbReference>
<accession>A0A0E0LSQ6</accession>
<feature type="compositionally biased region" description="Basic and acidic residues" evidence="1">
    <location>
        <begin position="56"/>
        <end position="68"/>
    </location>
</feature>
<reference evidence="2" key="2">
    <citation type="submission" date="2018-05" db="EMBL/GenBank/DDBJ databases">
        <title>OpunRS2 (Oryza punctata Reference Sequence Version 2).</title>
        <authorList>
            <person name="Zhang J."/>
            <person name="Kudrna D."/>
            <person name="Lee S."/>
            <person name="Talag J."/>
            <person name="Welchert J."/>
            <person name="Wing R.A."/>
        </authorList>
    </citation>
    <scope>NUCLEOTIDE SEQUENCE [LARGE SCALE GENOMIC DNA]</scope>
</reference>
<keyword evidence="3" id="KW-1185">Reference proteome</keyword>
<evidence type="ECO:0000313" key="2">
    <source>
        <dbReference type="EnsemblPlants" id="OPUNC08G06870.1"/>
    </source>
</evidence>
<dbReference type="AlphaFoldDB" id="A0A0E0LSQ6"/>
<evidence type="ECO:0000313" key="3">
    <source>
        <dbReference type="Proteomes" id="UP000026962"/>
    </source>
</evidence>
<feature type="region of interest" description="Disordered" evidence="1">
    <location>
        <begin position="50"/>
        <end position="88"/>
    </location>
</feature>
<protein>
    <submittedName>
        <fullName evidence="2">Uncharacterized protein</fullName>
    </submittedName>
</protein>
<organism evidence="2">
    <name type="scientific">Oryza punctata</name>
    <name type="common">Red rice</name>
    <dbReference type="NCBI Taxonomy" id="4537"/>
    <lineage>
        <taxon>Eukaryota</taxon>
        <taxon>Viridiplantae</taxon>
        <taxon>Streptophyta</taxon>
        <taxon>Embryophyta</taxon>
        <taxon>Tracheophyta</taxon>
        <taxon>Spermatophyta</taxon>
        <taxon>Magnoliopsida</taxon>
        <taxon>Liliopsida</taxon>
        <taxon>Poales</taxon>
        <taxon>Poaceae</taxon>
        <taxon>BOP clade</taxon>
        <taxon>Oryzoideae</taxon>
        <taxon>Oryzeae</taxon>
        <taxon>Oryzinae</taxon>
        <taxon>Oryza</taxon>
    </lineage>
</organism>
<reference evidence="2" key="1">
    <citation type="submission" date="2015-04" db="UniProtKB">
        <authorList>
            <consortium name="EnsemblPlants"/>
        </authorList>
    </citation>
    <scope>IDENTIFICATION</scope>
</reference>
<proteinExistence type="predicted"/>
<dbReference type="Proteomes" id="UP000026962">
    <property type="component" value="Chromosome 8"/>
</dbReference>
<evidence type="ECO:0000256" key="1">
    <source>
        <dbReference type="SAM" id="MobiDB-lite"/>
    </source>
</evidence>
<dbReference type="Gramene" id="OPUNC08G06870.1">
    <property type="protein sequence ID" value="OPUNC08G06870.1"/>
    <property type="gene ID" value="OPUNC08G06870"/>
</dbReference>
<dbReference type="HOGENOM" id="CLU_2350394_0_0_1"/>
<sequence length="97" mass="10512">MSLLPFSLPLLSSLSTSLRSPRRPAASSQLGMRPLLREDLDPAGMVSAALATATAGRRETSPARPDRRSPHRRPTWRPGMPRASTPRSVCALFFGSD</sequence>
<name>A0A0E0LSQ6_ORYPU</name>